<proteinExistence type="predicted"/>
<dbReference type="PANTHER" id="PTHR12149">
    <property type="entry name" value="FRUCTOSAMINE 3 KINASE-RELATED PROTEIN"/>
    <property type="match status" value="1"/>
</dbReference>
<dbReference type="Pfam" id="PF03881">
    <property type="entry name" value="Fructosamin_kin"/>
    <property type="match status" value="1"/>
</dbReference>
<feature type="region of interest" description="Disordered" evidence="3">
    <location>
        <begin position="75"/>
        <end position="96"/>
    </location>
</feature>
<sequence length="842" mass="94088">MVNSKFESPYRDFHHYSGDICAYNKATHNSQGIRRPRGPRGARRQEWTEDMSTLVRRMHELMDVLRCRLEEEADSPISPMPVTPPSKRGGPSPKASLCDSLEKLEAVFEEGRNPSKLLQQHLTEAIGREGQAEMNFAPRSRAREPTVEPVADAREPLAERRMIEPTAEPVTVATEPLASRQAEPFTEPIVRPFKPEPVSVAWDASHLPATAARSSPKQERSARYYFENLTVLARIVRQLSQKLQARVSLFGEPLDGPYPNVERLRSVPTLYSAAWEDIYPGVERFHEASDVFGPRSRPDGYLDRFELADALRRLDIFVTPQDVDSLVSCPATVDLLQLTLQKFSESRRYRSYFAPPKMPPRSPSLSGLLKARASGDRRWTGEGVPSGDPGNRFPWATPSVRRVSRGSLGLVFSGHRWRPWTRWPCCGRKASEGFDLELESTQASGWTSTALARSSGGEAFFLKASQRPAKAAFAGEVEGLRRLQAAAGDALKIPTVRTYADDGQGGSFMILEHLPPAPLDMERLGLGLASLHTAPPEADGRFGFPEHRLNAMQYRKVVMPPAAPVTVSRWRKRDDAPIGSKAPARKVPAHWPQTKTERVLAALHDEILTGMWTGAKGETYELSCINSAHANSGTWSCVRTGADGQVKKFTIWYDEESERREFNAEVTALLPEIQSENKDDVWPDEPPTIHVQPAEPEEEPEAVTVRKETKVASVQASEIKGYYLPHFDHVECVMAEFKFQPPPGLEKPEELQFFTEIPGKDGKAAQEAADIDTSAGPTPRESETEQSEQEQQERQTHSKGKSRTYNRAPGKWRPKEAGKEADTEIRAPGAMHGQGWHPQLRW</sequence>
<keyword evidence="5" id="KW-1185">Reference proteome</keyword>
<protein>
    <recommendedName>
        <fullName evidence="1">protein-ribulosamine 3-kinase</fullName>
        <ecNumber evidence="1">2.7.1.172</ecNumber>
    </recommendedName>
</protein>
<evidence type="ECO:0000256" key="2">
    <source>
        <dbReference type="ARBA" id="ARBA00048655"/>
    </source>
</evidence>
<dbReference type="InterPro" id="IPR016477">
    <property type="entry name" value="Fructo-/Ketosamine-3-kinase"/>
</dbReference>
<dbReference type="Proteomes" id="UP000186817">
    <property type="component" value="Unassembled WGS sequence"/>
</dbReference>
<accession>A0A1Q9F218</accession>
<evidence type="ECO:0000256" key="3">
    <source>
        <dbReference type="SAM" id="MobiDB-lite"/>
    </source>
</evidence>
<organism evidence="4 5">
    <name type="scientific">Symbiodinium microadriaticum</name>
    <name type="common">Dinoflagellate</name>
    <name type="synonym">Zooxanthella microadriatica</name>
    <dbReference type="NCBI Taxonomy" id="2951"/>
    <lineage>
        <taxon>Eukaryota</taxon>
        <taxon>Sar</taxon>
        <taxon>Alveolata</taxon>
        <taxon>Dinophyceae</taxon>
        <taxon>Suessiales</taxon>
        <taxon>Symbiodiniaceae</taxon>
        <taxon>Symbiodinium</taxon>
    </lineage>
</organism>
<evidence type="ECO:0000256" key="1">
    <source>
        <dbReference type="ARBA" id="ARBA00011961"/>
    </source>
</evidence>
<gene>
    <name evidence="4" type="ORF">AK812_SmicGene2217</name>
</gene>
<dbReference type="AlphaFoldDB" id="A0A1Q9F218"/>
<comment type="catalytic activity">
    <reaction evidence="2">
        <text>N(6)-D-ribulosyl-L-lysyl-[protein] + ATP = N(6)-(3-O-phospho-D-ribulosyl)-L-lysyl-[protein] + ADP + H(+)</text>
        <dbReference type="Rhea" id="RHEA:48432"/>
        <dbReference type="Rhea" id="RHEA-COMP:12103"/>
        <dbReference type="Rhea" id="RHEA-COMP:12104"/>
        <dbReference type="ChEBI" id="CHEBI:15378"/>
        <dbReference type="ChEBI" id="CHEBI:30616"/>
        <dbReference type="ChEBI" id="CHEBI:90418"/>
        <dbReference type="ChEBI" id="CHEBI:90420"/>
        <dbReference type="ChEBI" id="CHEBI:456216"/>
        <dbReference type="EC" id="2.7.1.172"/>
    </reaction>
    <physiologicalReaction direction="left-to-right" evidence="2">
        <dbReference type="Rhea" id="RHEA:48433"/>
    </physiologicalReaction>
</comment>
<reference evidence="4 5" key="1">
    <citation type="submission" date="2016-02" db="EMBL/GenBank/DDBJ databases">
        <title>Genome analysis of coral dinoflagellate symbionts highlights evolutionary adaptations to a symbiotic lifestyle.</title>
        <authorList>
            <person name="Aranda M."/>
            <person name="Li Y."/>
            <person name="Liew Y.J."/>
            <person name="Baumgarten S."/>
            <person name="Simakov O."/>
            <person name="Wilson M."/>
            <person name="Piel J."/>
            <person name="Ashoor H."/>
            <person name="Bougouffa S."/>
            <person name="Bajic V.B."/>
            <person name="Ryu T."/>
            <person name="Ravasi T."/>
            <person name="Bayer T."/>
            <person name="Micklem G."/>
            <person name="Kim H."/>
            <person name="Bhak J."/>
            <person name="Lajeunesse T.C."/>
            <person name="Voolstra C.R."/>
        </authorList>
    </citation>
    <scope>NUCLEOTIDE SEQUENCE [LARGE SCALE GENOMIC DNA]</scope>
    <source>
        <strain evidence="4 5">CCMP2467</strain>
    </source>
</reference>
<evidence type="ECO:0000313" key="5">
    <source>
        <dbReference type="Proteomes" id="UP000186817"/>
    </source>
</evidence>
<evidence type="ECO:0000313" key="4">
    <source>
        <dbReference type="EMBL" id="OLQ13736.1"/>
    </source>
</evidence>
<dbReference type="PANTHER" id="PTHR12149:SF8">
    <property type="entry name" value="PROTEIN-RIBULOSAMINE 3-KINASE"/>
    <property type="match status" value="1"/>
</dbReference>
<dbReference type="GO" id="GO:0102193">
    <property type="term" value="F:protein-ribulosamine 3-kinase activity"/>
    <property type="evidence" value="ECO:0007669"/>
    <property type="project" value="UniProtKB-EC"/>
</dbReference>
<dbReference type="SUPFAM" id="SSF56112">
    <property type="entry name" value="Protein kinase-like (PK-like)"/>
    <property type="match status" value="1"/>
</dbReference>
<dbReference type="OrthoDB" id="10385039at2759"/>
<comment type="caution">
    <text evidence="4">The sequence shown here is derived from an EMBL/GenBank/DDBJ whole genome shotgun (WGS) entry which is preliminary data.</text>
</comment>
<feature type="region of interest" description="Disordered" evidence="3">
    <location>
        <begin position="570"/>
        <end position="590"/>
    </location>
</feature>
<feature type="region of interest" description="Disordered" evidence="3">
    <location>
        <begin position="761"/>
        <end position="842"/>
    </location>
</feature>
<dbReference type="EMBL" id="LSRX01000024">
    <property type="protein sequence ID" value="OLQ13736.1"/>
    <property type="molecule type" value="Genomic_DNA"/>
</dbReference>
<feature type="compositionally biased region" description="Basic and acidic residues" evidence="3">
    <location>
        <begin position="813"/>
        <end position="825"/>
    </location>
</feature>
<dbReference type="InterPro" id="IPR011009">
    <property type="entry name" value="Kinase-like_dom_sf"/>
</dbReference>
<dbReference type="EC" id="2.7.1.172" evidence="1"/>
<name>A0A1Q9F218_SYMMI</name>
<dbReference type="Gene3D" id="3.30.200.20">
    <property type="entry name" value="Phosphorylase Kinase, domain 1"/>
    <property type="match status" value="1"/>
</dbReference>